<gene>
    <name evidence="1" type="ORF">CTRU02_212968</name>
</gene>
<evidence type="ECO:0000313" key="1">
    <source>
        <dbReference type="EMBL" id="KAL0932015.1"/>
    </source>
</evidence>
<dbReference type="Proteomes" id="UP000805649">
    <property type="component" value="Unassembled WGS sequence"/>
</dbReference>
<reference evidence="1 2" key="1">
    <citation type="journal article" date="2020" name="Phytopathology">
        <title>Genome Sequence Resources of Colletotrichum truncatum, C. plurivorum, C. musicola, and C. sojae: Four Species Pathogenic to Soybean (Glycine max).</title>
        <authorList>
            <person name="Rogerio F."/>
            <person name="Boufleur T.R."/>
            <person name="Ciampi-Guillardi M."/>
            <person name="Sukno S.A."/>
            <person name="Thon M.R."/>
            <person name="Massola Junior N.S."/>
            <person name="Baroncelli R."/>
        </authorList>
    </citation>
    <scope>NUCLEOTIDE SEQUENCE [LARGE SCALE GENOMIC DNA]</scope>
    <source>
        <strain evidence="1 2">CMES1059</strain>
    </source>
</reference>
<organism evidence="1 2">
    <name type="scientific">Colletotrichum truncatum</name>
    <name type="common">Anthracnose fungus</name>
    <name type="synonym">Colletotrichum capsici</name>
    <dbReference type="NCBI Taxonomy" id="5467"/>
    <lineage>
        <taxon>Eukaryota</taxon>
        <taxon>Fungi</taxon>
        <taxon>Dikarya</taxon>
        <taxon>Ascomycota</taxon>
        <taxon>Pezizomycotina</taxon>
        <taxon>Sordariomycetes</taxon>
        <taxon>Hypocreomycetidae</taxon>
        <taxon>Glomerellales</taxon>
        <taxon>Glomerellaceae</taxon>
        <taxon>Colletotrichum</taxon>
        <taxon>Colletotrichum truncatum species complex</taxon>
    </lineage>
</organism>
<evidence type="ECO:0000313" key="2">
    <source>
        <dbReference type="Proteomes" id="UP000805649"/>
    </source>
</evidence>
<accession>A0ACC3YJD2</accession>
<protein>
    <submittedName>
        <fullName evidence="1">Kelch repeat protein</fullName>
    </submittedName>
</protein>
<proteinExistence type="predicted"/>
<name>A0ACC3YJD2_COLTU</name>
<comment type="caution">
    <text evidence="1">The sequence shown here is derived from an EMBL/GenBank/DDBJ whole genome shotgun (WGS) entry which is preliminary data.</text>
</comment>
<dbReference type="EMBL" id="VUJX02000009">
    <property type="protein sequence ID" value="KAL0932015.1"/>
    <property type="molecule type" value="Genomic_DNA"/>
</dbReference>
<keyword evidence="2" id="KW-1185">Reference proteome</keyword>
<sequence>MVSRWAALLAIGQLATTGYAQTAAQVSDVPSADEFMRRVFARTTVVGNYLYIDGGEVSQLVNGKNLTYRNSNPVNSTLSIDLTTSWKPSNVQLKETKKRSAPTMMRQAIFTDNSTNAIYIWGGFISYQNKLPDAQLWRFNPDGSGSGSWNTEIKPGHSSFVSLERSQGGIYVSTPDSGFYFGGYSQATSDPTPSGPVPGYLQFNFTDQTQAWTNHTDVPYSQYGTIAGGAAHYVPNYGPNGLVMLLGGGQYAVGGGAAADDVGLLAFDTLYFMDPVTKKWYTQRTSGNAPAPRQWHCVVGARGDQNTYEIFVFGGSNKDESYDEVWILSLPGFVWTKADYKSSSPRDAMGCAVGGRRQMITVGGINRSLTVSKFFQDKDPFPQGIGIFDMSDLQWKDEYEPEAATYETPEVVKDWYTAGNLAKVSYSSDEVAALFNGSNSNAGSDGGSGQSGSTSSNTGAIAGGVVGGVVVLAVAGIVAFCIMRRRKKQQAPSAADPVTAEAQPYAPQHAYSPVPASTTIAASELGGDRDYQSPPPSVPKMVQPPELSADTGLTNNPQESVSPFVFWDQGYTARASTQAMQSTDMEALAVATSAIALIDIIAKSYKTIEKINGLPKAFDEVKKDLPLVRKILQDLQRRLQTSARFAEDDEAYKVVCATVRDCNEKAKILKDIFAEFEGKCKEDQTAAKTWTRARAWYREALRGTKANRVEGLMKEILGHVKTLAMNEVFGLHDELENVTKALNELSVSANSTTQSSESITEIKSNRAHHYIPIRRNTRFVGRTEIVDRLREMLVQKESDRVALLGLGGVGKTQTALNLAYWVKDSLPDYSVFWVSALSHESFEQSYGEIAQQLGLAASGRQDSTKAVQRYLSSDEAGRWLLVVDNADDGDMFLGHDGIQTFLPQRDETLTLFTTRSPDVASEVTDGNVVKIPTMNEYEAKDLLHRLLNRPEPFDNNKIIEELLQELNYLPLAIQHAAAYLNRNVISVANYLSLMKRSEKDLVSLLSRSFSNNNGYGGSQVSVATTWLVSFDQIRKSDPPAAELLTFLSQIEPKAIPRSMLHGSDTEEKSVHAIGTLLGYSFITARDDDEMFDMHSLVHLAAGVWIKQQGNVRKAVDDALVQLNNVFSDLFKHGIRECLPHALRLLRTSEELGLDNKAACNLGSSKCVQGSIQKTTKWCYNRKCFLPYNTALSVNQRKHSLLLSTW</sequence>